<dbReference type="Proteomes" id="UP000777438">
    <property type="component" value="Unassembled WGS sequence"/>
</dbReference>
<evidence type="ECO:0000256" key="6">
    <source>
        <dbReference type="ARBA" id="ARBA00023163"/>
    </source>
</evidence>
<dbReference type="PANTHER" id="PTHR47782">
    <property type="entry name" value="ZN(II)2CYS6 TRANSCRIPTION FACTOR (EUROFUNG)-RELATED"/>
    <property type="match status" value="1"/>
</dbReference>
<dbReference type="SMART" id="SM00066">
    <property type="entry name" value="GAL4"/>
    <property type="match status" value="1"/>
</dbReference>
<keyword evidence="7" id="KW-0539">Nucleus</keyword>
<name>A0A9P9AN56_9HYPO</name>
<evidence type="ECO:0000256" key="1">
    <source>
        <dbReference type="ARBA" id="ARBA00004123"/>
    </source>
</evidence>
<dbReference type="PROSITE" id="PS50048">
    <property type="entry name" value="ZN2_CY6_FUNGAL_2"/>
    <property type="match status" value="1"/>
</dbReference>
<dbReference type="GO" id="GO:0006351">
    <property type="term" value="P:DNA-templated transcription"/>
    <property type="evidence" value="ECO:0007669"/>
    <property type="project" value="InterPro"/>
</dbReference>
<dbReference type="GO" id="GO:0000981">
    <property type="term" value="F:DNA-binding transcription factor activity, RNA polymerase II-specific"/>
    <property type="evidence" value="ECO:0007669"/>
    <property type="project" value="InterPro"/>
</dbReference>
<dbReference type="InterPro" id="IPR036864">
    <property type="entry name" value="Zn2-C6_fun-type_DNA-bd_sf"/>
</dbReference>
<dbReference type="GO" id="GO:0043565">
    <property type="term" value="F:sequence-specific DNA binding"/>
    <property type="evidence" value="ECO:0007669"/>
    <property type="project" value="TreeGrafter"/>
</dbReference>
<dbReference type="CDD" id="cd00067">
    <property type="entry name" value="GAL4"/>
    <property type="match status" value="1"/>
</dbReference>
<keyword evidence="5" id="KW-0238">DNA-binding</keyword>
<dbReference type="InterPro" id="IPR001138">
    <property type="entry name" value="Zn2Cys6_DnaBD"/>
</dbReference>
<dbReference type="CDD" id="cd14653">
    <property type="entry name" value="ZIP_Gal4p-like"/>
    <property type="match status" value="1"/>
</dbReference>
<dbReference type="PANTHER" id="PTHR47782:SF12">
    <property type="entry name" value="ZN(II)2CYS6 TRANSCRIPTION FACTOR (EUROFUNG)"/>
    <property type="match status" value="1"/>
</dbReference>
<proteinExistence type="predicted"/>
<evidence type="ECO:0000313" key="11">
    <source>
        <dbReference type="Proteomes" id="UP000777438"/>
    </source>
</evidence>
<comment type="subcellular location">
    <subcellularLocation>
        <location evidence="1">Nucleus</location>
    </subcellularLocation>
</comment>
<sequence length="677" mass="75455">MYQQSRNSTVRPRGGAQRIRSGNRTLNACISCKEKKLKCDNKVSGCDNCRRSGSTCMVEDPITKRHRPRNYLETLEQRVALLEGMLKNYRPDLANDHLIQDISPQSSSSAMSQPPEPQGSRAPSQPAVARNDDQDDQNEGLDQLASKVGLLSLNAAGAEPHYLGSSSTFAFSRLINSSLRQVVLKNTNNASTFGQNEHDSTMPAPCLLPEYDIAVKLSDAYFQNIHTQYPFLHEPTFRAWEATIVNGSAVFETLVSSAVPLFFLNMVYAVGALLLPNSGCSAERLYTSAQMYIDYILPRENLEAIQAILCCAVYSLRSSIGTSHWKLAGLALRSCIDLGYHRNSKRVRSTADPLRLELRKRVFWCAYVMESQAAVMLGRPQGIPYQEVDAEYPIDVDDSCITEVGIYGTPRNSVSDPPTNITSAIHTFRIRRILSRIHSFLYSKTACCCAQQNVHHDHVQDLRAEIEKWRTEIPPLMPVAGEALSLFATSEWFDLEYYYTILNLYRVQIIDGQADAPDSVFLDCLRAAESICHGYRRQFLGKRTSCTWSALHELFLAGLTYLHCLWTSPAAREAHRQGQVSSTCTDCTIVLVIMAERWDAATPYRDIFEALANRTVMMMDDKAVAGGKPTVVASASEVDSRDEGDLMQWMTQMADGGMSEGFNGLLTSLVGDFPSHE</sequence>
<dbReference type="SMART" id="SM00906">
    <property type="entry name" value="Fungal_trans"/>
    <property type="match status" value="1"/>
</dbReference>
<dbReference type="InterPro" id="IPR007219">
    <property type="entry name" value="XnlR_reg_dom"/>
</dbReference>
<dbReference type="CDD" id="cd12148">
    <property type="entry name" value="fungal_TF_MHR"/>
    <property type="match status" value="1"/>
</dbReference>
<feature type="domain" description="Zn(2)-C6 fungal-type" evidence="9">
    <location>
        <begin position="28"/>
        <end position="58"/>
    </location>
</feature>
<evidence type="ECO:0000256" key="5">
    <source>
        <dbReference type="ARBA" id="ARBA00023125"/>
    </source>
</evidence>
<keyword evidence="6" id="KW-0804">Transcription</keyword>
<keyword evidence="3" id="KW-0862">Zinc</keyword>
<dbReference type="InterPro" id="IPR052202">
    <property type="entry name" value="Yeast_MetPath_Reg"/>
</dbReference>
<feature type="region of interest" description="Disordered" evidence="8">
    <location>
        <begin position="104"/>
        <end position="139"/>
    </location>
</feature>
<reference evidence="10 11" key="1">
    <citation type="journal article" date="2021" name="Nat. Commun.">
        <title>Genetic determinants of endophytism in the Arabidopsis root mycobiome.</title>
        <authorList>
            <person name="Mesny F."/>
            <person name="Miyauchi S."/>
            <person name="Thiergart T."/>
            <person name="Pickel B."/>
            <person name="Atanasova L."/>
            <person name="Karlsson M."/>
            <person name="Huettel B."/>
            <person name="Barry K.W."/>
            <person name="Haridas S."/>
            <person name="Chen C."/>
            <person name="Bauer D."/>
            <person name="Andreopoulos W."/>
            <person name="Pangilinan J."/>
            <person name="LaButti K."/>
            <person name="Riley R."/>
            <person name="Lipzen A."/>
            <person name="Clum A."/>
            <person name="Drula E."/>
            <person name="Henrissat B."/>
            <person name="Kohler A."/>
            <person name="Grigoriev I.V."/>
            <person name="Martin F.M."/>
            <person name="Hacquard S."/>
        </authorList>
    </citation>
    <scope>NUCLEOTIDE SEQUENCE [LARGE SCALE GENOMIC DNA]</scope>
    <source>
        <strain evidence="10 11">MPI-CAGE-CH-0241</strain>
    </source>
</reference>
<accession>A0A9P9AN56</accession>
<dbReference type="EMBL" id="JAGPYM010000026">
    <property type="protein sequence ID" value="KAH6880419.1"/>
    <property type="molecule type" value="Genomic_DNA"/>
</dbReference>
<evidence type="ECO:0000256" key="3">
    <source>
        <dbReference type="ARBA" id="ARBA00022833"/>
    </source>
</evidence>
<dbReference type="SUPFAM" id="SSF57701">
    <property type="entry name" value="Zn2/Cys6 DNA-binding domain"/>
    <property type="match status" value="1"/>
</dbReference>
<keyword evidence="2" id="KW-0479">Metal-binding</keyword>
<evidence type="ECO:0000256" key="7">
    <source>
        <dbReference type="ARBA" id="ARBA00023242"/>
    </source>
</evidence>
<dbReference type="GO" id="GO:0045944">
    <property type="term" value="P:positive regulation of transcription by RNA polymerase II"/>
    <property type="evidence" value="ECO:0007669"/>
    <property type="project" value="TreeGrafter"/>
</dbReference>
<gene>
    <name evidence="10" type="ORF">B0T10DRAFT_519377</name>
</gene>
<evidence type="ECO:0000256" key="8">
    <source>
        <dbReference type="SAM" id="MobiDB-lite"/>
    </source>
</evidence>
<dbReference type="Gene3D" id="4.10.240.10">
    <property type="entry name" value="Zn(2)-C6 fungal-type DNA-binding domain"/>
    <property type="match status" value="1"/>
</dbReference>
<dbReference type="Pfam" id="PF00172">
    <property type="entry name" value="Zn_clus"/>
    <property type="match status" value="1"/>
</dbReference>
<evidence type="ECO:0000256" key="4">
    <source>
        <dbReference type="ARBA" id="ARBA00023015"/>
    </source>
</evidence>
<dbReference type="AlphaFoldDB" id="A0A9P9AN56"/>
<feature type="compositionally biased region" description="Low complexity" evidence="8">
    <location>
        <begin position="104"/>
        <end position="113"/>
    </location>
</feature>
<comment type="caution">
    <text evidence="10">The sequence shown here is derived from an EMBL/GenBank/DDBJ whole genome shotgun (WGS) entry which is preliminary data.</text>
</comment>
<dbReference type="GO" id="GO:0008270">
    <property type="term" value="F:zinc ion binding"/>
    <property type="evidence" value="ECO:0007669"/>
    <property type="project" value="InterPro"/>
</dbReference>
<organism evidence="10 11">
    <name type="scientific">Thelonectria olida</name>
    <dbReference type="NCBI Taxonomy" id="1576542"/>
    <lineage>
        <taxon>Eukaryota</taxon>
        <taxon>Fungi</taxon>
        <taxon>Dikarya</taxon>
        <taxon>Ascomycota</taxon>
        <taxon>Pezizomycotina</taxon>
        <taxon>Sordariomycetes</taxon>
        <taxon>Hypocreomycetidae</taxon>
        <taxon>Hypocreales</taxon>
        <taxon>Nectriaceae</taxon>
        <taxon>Thelonectria</taxon>
    </lineage>
</organism>
<evidence type="ECO:0000256" key="2">
    <source>
        <dbReference type="ARBA" id="ARBA00022723"/>
    </source>
</evidence>
<dbReference type="Pfam" id="PF04082">
    <property type="entry name" value="Fungal_trans"/>
    <property type="match status" value="1"/>
</dbReference>
<dbReference type="GO" id="GO:0005634">
    <property type="term" value="C:nucleus"/>
    <property type="evidence" value="ECO:0007669"/>
    <property type="project" value="UniProtKB-SubCell"/>
</dbReference>
<dbReference type="PROSITE" id="PS00463">
    <property type="entry name" value="ZN2_CY6_FUNGAL_1"/>
    <property type="match status" value="1"/>
</dbReference>
<keyword evidence="4" id="KW-0805">Transcription regulation</keyword>
<evidence type="ECO:0000259" key="9">
    <source>
        <dbReference type="PROSITE" id="PS50048"/>
    </source>
</evidence>
<protein>
    <submittedName>
        <fullName evidence="10">Fungal-specific transcription factor domain-containing protein</fullName>
    </submittedName>
</protein>
<evidence type="ECO:0000313" key="10">
    <source>
        <dbReference type="EMBL" id="KAH6880419.1"/>
    </source>
</evidence>
<keyword evidence="11" id="KW-1185">Reference proteome</keyword>
<dbReference type="OrthoDB" id="189997at2759"/>